<dbReference type="InterPro" id="IPR004881">
    <property type="entry name" value="Ribosome_biogen_GTPase_RsgA"/>
</dbReference>
<comment type="subunit">
    <text evidence="10">Monomer. Associates with 30S ribosomal subunit, binds 16S rRNA.</text>
</comment>
<dbReference type="NCBIfam" id="TIGR00157">
    <property type="entry name" value="ribosome small subunit-dependent GTPase A"/>
    <property type="match status" value="1"/>
</dbReference>
<evidence type="ECO:0000256" key="4">
    <source>
        <dbReference type="ARBA" id="ARBA00022730"/>
    </source>
</evidence>
<feature type="binding site" evidence="10">
    <location>
        <position position="304"/>
    </location>
    <ligand>
        <name>Zn(2+)</name>
        <dbReference type="ChEBI" id="CHEBI:29105"/>
    </ligand>
</feature>
<feature type="binding site" evidence="10">
    <location>
        <begin position="156"/>
        <end position="159"/>
    </location>
    <ligand>
        <name>GTP</name>
        <dbReference type="ChEBI" id="CHEBI:37565"/>
    </ligand>
</feature>
<evidence type="ECO:0000256" key="2">
    <source>
        <dbReference type="ARBA" id="ARBA00022517"/>
    </source>
</evidence>
<dbReference type="InterPro" id="IPR010914">
    <property type="entry name" value="RsgA_GTPase_dom"/>
</dbReference>
<dbReference type="SUPFAM" id="SSF52540">
    <property type="entry name" value="P-loop containing nucleoside triphosphate hydrolases"/>
    <property type="match status" value="1"/>
</dbReference>
<dbReference type="EMBL" id="AP026866">
    <property type="protein sequence ID" value="BDS05696.1"/>
    <property type="molecule type" value="Genomic_DNA"/>
</dbReference>
<reference evidence="14" key="1">
    <citation type="submission" date="2024-07" db="EMBL/GenBank/DDBJ databases">
        <title>Complete genome sequence of Verrucomicrobiaceae bacterium NT6N.</title>
        <authorList>
            <person name="Huang C."/>
            <person name="Takami H."/>
            <person name="Hamasaki K."/>
        </authorList>
    </citation>
    <scope>NUCLEOTIDE SEQUENCE</scope>
    <source>
        <strain evidence="14">NT6N</strain>
    </source>
</reference>
<dbReference type="AlphaFoldDB" id="A0AAT9FIC4"/>
<feature type="domain" description="EngC GTPase" evidence="12">
    <location>
        <begin position="117"/>
        <end position="266"/>
    </location>
</feature>
<comment type="subcellular location">
    <subcellularLocation>
        <location evidence="10">Cytoplasm</location>
    </subcellularLocation>
</comment>
<dbReference type="CDD" id="cd01854">
    <property type="entry name" value="YjeQ_EngC"/>
    <property type="match status" value="1"/>
</dbReference>
<dbReference type="HAMAP" id="MF_01820">
    <property type="entry name" value="GTPase_RsgA"/>
    <property type="match status" value="1"/>
</dbReference>
<dbReference type="GO" id="GO:0019843">
    <property type="term" value="F:rRNA binding"/>
    <property type="evidence" value="ECO:0007669"/>
    <property type="project" value="UniProtKB-KW"/>
</dbReference>
<keyword evidence="3 10" id="KW-0479">Metal-binding</keyword>
<organism evidence="14">
    <name type="scientific">Oceaniferula spumae</name>
    <dbReference type="NCBI Taxonomy" id="2979115"/>
    <lineage>
        <taxon>Bacteria</taxon>
        <taxon>Pseudomonadati</taxon>
        <taxon>Verrucomicrobiota</taxon>
        <taxon>Verrucomicrobiia</taxon>
        <taxon>Verrucomicrobiales</taxon>
        <taxon>Verrucomicrobiaceae</taxon>
        <taxon>Oceaniferula</taxon>
    </lineage>
</organism>
<evidence type="ECO:0000256" key="11">
    <source>
        <dbReference type="SAM" id="Coils"/>
    </source>
</evidence>
<evidence type="ECO:0000256" key="9">
    <source>
        <dbReference type="ARBA" id="ARBA00023134"/>
    </source>
</evidence>
<evidence type="ECO:0000256" key="5">
    <source>
        <dbReference type="ARBA" id="ARBA00022741"/>
    </source>
</evidence>
<evidence type="ECO:0000313" key="14">
    <source>
        <dbReference type="EMBL" id="BDS05696.1"/>
    </source>
</evidence>
<dbReference type="PANTHER" id="PTHR32120">
    <property type="entry name" value="SMALL RIBOSOMAL SUBUNIT BIOGENESIS GTPASE RSGA"/>
    <property type="match status" value="1"/>
</dbReference>
<keyword evidence="9 10" id="KW-0342">GTP-binding</keyword>
<feature type="coiled-coil region" evidence="11">
    <location>
        <begin position="323"/>
        <end position="350"/>
    </location>
</feature>
<evidence type="ECO:0000256" key="8">
    <source>
        <dbReference type="ARBA" id="ARBA00022884"/>
    </source>
</evidence>
<comment type="cofactor">
    <cofactor evidence="10">
        <name>Zn(2+)</name>
        <dbReference type="ChEBI" id="CHEBI:29105"/>
    </cofactor>
    <text evidence="10">Binds 1 zinc ion per subunit.</text>
</comment>
<feature type="binding site" evidence="10">
    <location>
        <begin position="210"/>
        <end position="218"/>
    </location>
    <ligand>
        <name>GTP</name>
        <dbReference type="ChEBI" id="CHEBI:37565"/>
    </ligand>
</feature>
<keyword evidence="8 10" id="KW-0694">RNA-binding</keyword>
<evidence type="ECO:0000259" key="12">
    <source>
        <dbReference type="PROSITE" id="PS50936"/>
    </source>
</evidence>
<keyword evidence="1 10" id="KW-0963">Cytoplasm</keyword>
<dbReference type="GO" id="GO:0005525">
    <property type="term" value="F:GTP binding"/>
    <property type="evidence" value="ECO:0007669"/>
    <property type="project" value="UniProtKB-UniRule"/>
</dbReference>
<keyword evidence="2 10" id="KW-0690">Ribosome biogenesis</keyword>
<evidence type="ECO:0000259" key="13">
    <source>
        <dbReference type="PROSITE" id="PS51721"/>
    </source>
</evidence>
<dbReference type="Pfam" id="PF03193">
    <property type="entry name" value="RsgA_GTPase"/>
    <property type="match status" value="1"/>
</dbReference>
<dbReference type="Gene3D" id="3.40.50.300">
    <property type="entry name" value="P-loop containing nucleotide triphosphate hydrolases"/>
    <property type="match status" value="1"/>
</dbReference>
<dbReference type="InterPro" id="IPR030378">
    <property type="entry name" value="G_CP_dom"/>
</dbReference>
<dbReference type="EC" id="3.6.1.-" evidence="10"/>
<comment type="function">
    <text evidence="10">One of several proteins that assist in the late maturation steps of the functional core of the 30S ribosomal subunit. Helps release RbfA from mature subunits. May play a role in the assembly of ribosomal proteins into the subunit. Circularly permuted GTPase that catalyzes slow GTP hydrolysis, GTPase activity is stimulated by the 30S ribosomal subunit.</text>
</comment>
<gene>
    <name evidence="10 14" type="primary">rsgA</name>
    <name evidence="14" type="ORF">NT6N_07360</name>
</gene>
<dbReference type="InterPro" id="IPR027417">
    <property type="entry name" value="P-loop_NTPase"/>
</dbReference>
<feature type="binding site" evidence="10">
    <location>
        <position position="296"/>
    </location>
    <ligand>
        <name>Zn(2+)</name>
        <dbReference type="ChEBI" id="CHEBI:29105"/>
    </ligand>
</feature>
<dbReference type="KEGG" id="osu:NT6N_07360"/>
<evidence type="ECO:0000256" key="6">
    <source>
        <dbReference type="ARBA" id="ARBA00022801"/>
    </source>
</evidence>
<keyword evidence="6 10" id="KW-0378">Hydrolase</keyword>
<dbReference type="PROSITE" id="PS51721">
    <property type="entry name" value="G_CP"/>
    <property type="match status" value="1"/>
</dbReference>
<sequence length="374" mass="42262">MTSLNDLGWNAEFQKDFDKLSPKSCVPARLIRDNKITYGALFVDDEGDVCEREVVMSGKVYHDASSDAELPAVGDWVALELAKDEDGENMIRARLPRQTCFSRKLPGKSTMEQVIAANVSVVVVVTDAGSDFSPRRMERYFMLIRRSGSKAVVLVNKSDLFPFEQNEEAAQMIRDLSEDVDVFVTSAAKNEGLEVLKNYLQPGVSITMVGSSGVGKSTLVNQLLGEDFQWTSDVNELTGKGRHTTTARELILLDDGGILIDNPGMREIQMWTDEQTLRESFSDVEELASQCKFHDCKHGNDKGCAIRDAVESGELDMGRYESYLKLDEEIEKLEKRQKKLRQLSERRAKRDHRVKARNLADRIDLEKEDNPEWR</sequence>
<feature type="domain" description="CP-type G" evidence="13">
    <location>
        <begin position="108"/>
        <end position="268"/>
    </location>
</feature>
<protein>
    <recommendedName>
        <fullName evidence="10">Small ribosomal subunit biogenesis GTPase RsgA</fullName>
        <ecNumber evidence="10">3.6.1.-</ecNumber>
    </recommendedName>
</protein>
<dbReference type="PANTHER" id="PTHR32120:SF10">
    <property type="entry name" value="SMALL RIBOSOMAL SUBUNIT BIOGENESIS GTPASE RSGA"/>
    <property type="match status" value="1"/>
</dbReference>
<dbReference type="Gene3D" id="1.10.40.50">
    <property type="entry name" value="Probable gtpase engc, domain 3"/>
    <property type="match status" value="1"/>
</dbReference>
<name>A0AAT9FIC4_9BACT</name>
<feature type="binding site" evidence="10">
    <location>
        <position position="298"/>
    </location>
    <ligand>
        <name>Zn(2+)</name>
        <dbReference type="ChEBI" id="CHEBI:29105"/>
    </ligand>
</feature>
<evidence type="ECO:0000256" key="1">
    <source>
        <dbReference type="ARBA" id="ARBA00022490"/>
    </source>
</evidence>
<dbReference type="PROSITE" id="PS50936">
    <property type="entry name" value="ENGC_GTPASE"/>
    <property type="match status" value="1"/>
</dbReference>
<evidence type="ECO:0000256" key="3">
    <source>
        <dbReference type="ARBA" id="ARBA00022723"/>
    </source>
</evidence>
<dbReference type="GO" id="GO:0005737">
    <property type="term" value="C:cytoplasm"/>
    <property type="evidence" value="ECO:0007669"/>
    <property type="project" value="UniProtKB-SubCell"/>
</dbReference>
<feature type="binding site" evidence="10">
    <location>
        <position position="291"/>
    </location>
    <ligand>
        <name>Zn(2+)</name>
        <dbReference type="ChEBI" id="CHEBI:29105"/>
    </ligand>
</feature>
<dbReference type="GO" id="GO:0003924">
    <property type="term" value="F:GTPase activity"/>
    <property type="evidence" value="ECO:0007669"/>
    <property type="project" value="UniProtKB-UniRule"/>
</dbReference>
<keyword evidence="5 10" id="KW-0547">Nucleotide-binding</keyword>
<keyword evidence="7 10" id="KW-0862">Zinc</keyword>
<evidence type="ECO:0000256" key="7">
    <source>
        <dbReference type="ARBA" id="ARBA00022833"/>
    </source>
</evidence>
<dbReference type="GO" id="GO:0046872">
    <property type="term" value="F:metal ion binding"/>
    <property type="evidence" value="ECO:0007669"/>
    <property type="project" value="UniProtKB-KW"/>
</dbReference>
<proteinExistence type="inferred from homology"/>
<keyword evidence="4 10" id="KW-0699">rRNA-binding</keyword>
<accession>A0AAT9FIC4</accession>
<dbReference type="GO" id="GO:0042274">
    <property type="term" value="P:ribosomal small subunit biogenesis"/>
    <property type="evidence" value="ECO:0007669"/>
    <property type="project" value="UniProtKB-UniRule"/>
</dbReference>
<evidence type="ECO:0000256" key="10">
    <source>
        <dbReference type="HAMAP-Rule" id="MF_01820"/>
    </source>
</evidence>
<keyword evidence="11" id="KW-0175">Coiled coil</keyword>
<comment type="similarity">
    <text evidence="10">Belongs to the TRAFAC class YlqF/YawG GTPase family. RsgA subfamily.</text>
</comment>